<name>A0A9P6LGB8_9PEZI</name>
<dbReference type="GeneID" id="62165983"/>
<keyword evidence="2" id="KW-1185">Reference proteome</keyword>
<proteinExistence type="predicted"/>
<protein>
    <submittedName>
        <fullName evidence="1">Uncharacterized protein</fullName>
    </submittedName>
</protein>
<accession>A0A9P6LGB8</accession>
<dbReference type="Proteomes" id="UP000781932">
    <property type="component" value="Unassembled WGS sequence"/>
</dbReference>
<reference evidence="1" key="2">
    <citation type="submission" date="2020-11" db="EMBL/GenBank/DDBJ databases">
        <title>Whole genome sequencing of Colletotrichum sp.</title>
        <authorList>
            <person name="Li H."/>
        </authorList>
    </citation>
    <scope>NUCLEOTIDE SEQUENCE</scope>
    <source>
        <strain evidence="1">CkLH20</strain>
    </source>
</reference>
<organism evidence="1 2">
    <name type="scientific">Colletotrichum karsti</name>
    <dbReference type="NCBI Taxonomy" id="1095194"/>
    <lineage>
        <taxon>Eukaryota</taxon>
        <taxon>Fungi</taxon>
        <taxon>Dikarya</taxon>
        <taxon>Ascomycota</taxon>
        <taxon>Pezizomycotina</taxon>
        <taxon>Sordariomycetes</taxon>
        <taxon>Hypocreomycetidae</taxon>
        <taxon>Glomerellales</taxon>
        <taxon>Glomerellaceae</taxon>
        <taxon>Colletotrichum</taxon>
        <taxon>Colletotrichum boninense species complex</taxon>
    </lineage>
</organism>
<dbReference type="OrthoDB" id="72726at2759"/>
<gene>
    <name evidence="1" type="ORF">CkaCkLH20_10195</name>
</gene>
<evidence type="ECO:0000313" key="2">
    <source>
        <dbReference type="Proteomes" id="UP000781932"/>
    </source>
</evidence>
<reference evidence="1" key="1">
    <citation type="submission" date="2020-03" db="EMBL/GenBank/DDBJ databases">
        <authorList>
            <person name="He L."/>
        </authorList>
    </citation>
    <scope>NUCLEOTIDE SEQUENCE</scope>
    <source>
        <strain evidence="1">CkLH20</strain>
    </source>
</reference>
<dbReference type="EMBL" id="JAATWM020000038">
    <property type="protein sequence ID" value="KAF9872368.1"/>
    <property type="molecule type" value="Genomic_DNA"/>
</dbReference>
<dbReference type="RefSeq" id="XP_038741829.1">
    <property type="nucleotide sequence ID" value="XM_038892909.1"/>
</dbReference>
<comment type="caution">
    <text evidence="1">The sequence shown here is derived from an EMBL/GenBank/DDBJ whole genome shotgun (WGS) entry which is preliminary data.</text>
</comment>
<evidence type="ECO:0000313" key="1">
    <source>
        <dbReference type="EMBL" id="KAF9872368.1"/>
    </source>
</evidence>
<dbReference type="AlphaFoldDB" id="A0A9P6LGB8"/>
<sequence length="208" mass="23299">MKRLMNPQSASILFHALPQEIRDEIYAAYFDATLLIWGGTNDDGSLVEPAEHSLALLRTCHRVRAEIGLSWIGQVVFNFEHPDEMLDMLEAMLTTMPHDSIVQIRHMRLFGDHVVLCTPGFGNDHPVEYILNSALEKYLGLRPDALRVSGTLKELPHPWAGHTVLSTYAKDASDGSVGIRDPGSPYFLYCGEGLAEDKVDDDHDEREN</sequence>